<protein>
    <submittedName>
        <fullName evidence="2">Uncharacterized protein</fullName>
    </submittedName>
</protein>
<gene>
    <name evidence="2" type="ORF">B4N89_02375</name>
</gene>
<accession>A0A1T3NSR1</accession>
<feature type="region of interest" description="Disordered" evidence="1">
    <location>
        <begin position="33"/>
        <end position="56"/>
    </location>
</feature>
<dbReference type="STRING" id="159449.B4N89_02375"/>
<sequence>MTTLLRGEVRTVLQAAGPRQVRGLALPVGVPLHEARRGPHDGARGATRVTSDGSPPPVLTFEGGQIVYQLDQVAEHGTGRRRVRVATYRYAPLLSPMHPRLMQVVAEERAKHALGQRTA</sequence>
<keyword evidence="3" id="KW-1185">Reference proteome</keyword>
<dbReference type="OrthoDB" id="4208653at2"/>
<dbReference type="RefSeq" id="WP_078974210.1">
    <property type="nucleotide sequence ID" value="NZ_MWQN01000001.1"/>
</dbReference>
<proteinExistence type="predicted"/>
<dbReference type="AlphaFoldDB" id="A0A1T3NSR1"/>
<dbReference type="EMBL" id="MWQN01000001">
    <property type="protein sequence ID" value="OPC79943.1"/>
    <property type="molecule type" value="Genomic_DNA"/>
</dbReference>
<organism evidence="2 3">
    <name type="scientific">Embleya scabrispora</name>
    <dbReference type="NCBI Taxonomy" id="159449"/>
    <lineage>
        <taxon>Bacteria</taxon>
        <taxon>Bacillati</taxon>
        <taxon>Actinomycetota</taxon>
        <taxon>Actinomycetes</taxon>
        <taxon>Kitasatosporales</taxon>
        <taxon>Streptomycetaceae</taxon>
        <taxon>Embleya</taxon>
    </lineage>
</organism>
<reference evidence="2 3" key="1">
    <citation type="submission" date="2017-03" db="EMBL/GenBank/DDBJ databases">
        <title>Draft genome sequence of Streptomyces scabrisporus NF3, endophyte isolated from Amphipterygium adstringens.</title>
        <authorList>
            <person name="Vazquez M."/>
            <person name="Ceapa C.D."/>
            <person name="Rodriguez Luna D."/>
            <person name="Sanchez Esquivel S."/>
        </authorList>
    </citation>
    <scope>NUCLEOTIDE SEQUENCE [LARGE SCALE GENOMIC DNA]</scope>
    <source>
        <strain evidence="2 3">NF3</strain>
    </source>
</reference>
<name>A0A1T3NSR1_9ACTN</name>
<feature type="compositionally biased region" description="Basic and acidic residues" evidence="1">
    <location>
        <begin position="33"/>
        <end position="43"/>
    </location>
</feature>
<evidence type="ECO:0000256" key="1">
    <source>
        <dbReference type="SAM" id="MobiDB-lite"/>
    </source>
</evidence>
<dbReference type="Proteomes" id="UP000190037">
    <property type="component" value="Unassembled WGS sequence"/>
</dbReference>
<comment type="caution">
    <text evidence="2">The sequence shown here is derived from an EMBL/GenBank/DDBJ whole genome shotgun (WGS) entry which is preliminary data.</text>
</comment>
<evidence type="ECO:0000313" key="2">
    <source>
        <dbReference type="EMBL" id="OPC79943.1"/>
    </source>
</evidence>
<evidence type="ECO:0000313" key="3">
    <source>
        <dbReference type="Proteomes" id="UP000190037"/>
    </source>
</evidence>